<evidence type="ECO:0000256" key="2">
    <source>
        <dbReference type="ARBA" id="ARBA00022448"/>
    </source>
</evidence>
<dbReference type="InterPro" id="IPR020846">
    <property type="entry name" value="MFS_dom"/>
</dbReference>
<feature type="transmembrane region" description="Helical" evidence="6">
    <location>
        <begin position="353"/>
        <end position="376"/>
    </location>
</feature>
<comment type="subcellular location">
    <subcellularLocation>
        <location evidence="1">Membrane</location>
        <topology evidence="1">Multi-pass membrane protein</topology>
    </subcellularLocation>
</comment>
<evidence type="ECO:0000256" key="4">
    <source>
        <dbReference type="ARBA" id="ARBA00022989"/>
    </source>
</evidence>
<dbReference type="InterPro" id="IPR036259">
    <property type="entry name" value="MFS_trans_sf"/>
</dbReference>
<dbReference type="STRING" id="1792290.MSP8886_03682"/>
<dbReference type="GO" id="GO:0022857">
    <property type="term" value="F:transmembrane transporter activity"/>
    <property type="evidence" value="ECO:0007669"/>
    <property type="project" value="InterPro"/>
</dbReference>
<keyword evidence="9" id="KW-1185">Reference proteome</keyword>
<feature type="transmembrane region" description="Helical" evidence="6">
    <location>
        <begin position="116"/>
        <end position="137"/>
    </location>
</feature>
<evidence type="ECO:0000313" key="9">
    <source>
        <dbReference type="Proteomes" id="UP000092544"/>
    </source>
</evidence>
<feature type="transmembrane region" description="Helical" evidence="6">
    <location>
        <begin position="20"/>
        <end position="40"/>
    </location>
</feature>
<feature type="domain" description="Major facilitator superfamily (MFS) profile" evidence="7">
    <location>
        <begin position="25"/>
        <end position="414"/>
    </location>
</feature>
<feature type="transmembrane region" description="Helical" evidence="6">
    <location>
        <begin position="91"/>
        <end position="110"/>
    </location>
</feature>
<accession>A0A1A8TTK5</accession>
<name>A0A1A8TTK5_9GAMM</name>
<feature type="transmembrane region" description="Helical" evidence="6">
    <location>
        <begin position="228"/>
        <end position="246"/>
    </location>
</feature>
<evidence type="ECO:0000256" key="6">
    <source>
        <dbReference type="SAM" id="Phobius"/>
    </source>
</evidence>
<dbReference type="InterPro" id="IPR011701">
    <property type="entry name" value="MFS"/>
</dbReference>
<dbReference type="PANTHER" id="PTHR42718">
    <property type="entry name" value="MAJOR FACILITATOR SUPERFAMILY MULTIDRUG TRANSPORTER MFSC"/>
    <property type="match status" value="1"/>
</dbReference>
<dbReference type="EMBL" id="FLOB01000012">
    <property type="protein sequence ID" value="SBS36395.1"/>
    <property type="molecule type" value="Genomic_DNA"/>
</dbReference>
<feature type="transmembrane region" description="Helical" evidence="6">
    <location>
        <begin position="266"/>
        <end position="285"/>
    </location>
</feature>
<evidence type="ECO:0000259" key="7">
    <source>
        <dbReference type="PROSITE" id="PS50850"/>
    </source>
</evidence>
<keyword evidence="4 6" id="KW-1133">Transmembrane helix</keyword>
<feature type="transmembrane region" description="Helical" evidence="6">
    <location>
        <begin position="177"/>
        <end position="199"/>
    </location>
</feature>
<dbReference type="RefSeq" id="WP_083201025.1">
    <property type="nucleotide sequence ID" value="NZ_FLOB01000012.1"/>
</dbReference>
<dbReference type="Gene3D" id="1.20.1720.10">
    <property type="entry name" value="Multidrug resistance protein D"/>
    <property type="match status" value="1"/>
</dbReference>
<gene>
    <name evidence="8" type="primary">ydhC_2</name>
    <name evidence="8" type="ORF">MSP8886_03682</name>
</gene>
<feature type="transmembrane region" description="Helical" evidence="6">
    <location>
        <begin position="60"/>
        <end position="79"/>
    </location>
</feature>
<proteinExistence type="predicted"/>
<evidence type="ECO:0000256" key="1">
    <source>
        <dbReference type="ARBA" id="ARBA00004141"/>
    </source>
</evidence>
<dbReference type="PROSITE" id="PS50850">
    <property type="entry name" value="MFS"/>
    <property type="match status" value="1"/>
</dbReference>
<dbReference type="Pfam" id="PF07690">
    <property type="entry name" value="MFS_1"/>
    <property type="match status" value="1"/>
</dbReference>
<organism evidence="8 9">
    <name type="scientific">Marinomonas spartinae</name>
    <dbReference type="NCBI Taxonomy" id="1792290"/>
    <lineage>
        <taxon>Bacteria</taxon>
        <taxon>Pseudomonadati</taxon>
        <taxon>Pseudomonadota</taxon>
        <taxon>Gammaproteobacteria</taxon>
        <taxon>Oceanospirillales</taxon>
        <taxon>Oceanospirillaceae</taxon>
        <taxon>Marinomonas</taxon>
    </lineage>
</organism>
<keyword evidence="2" id="KW-0813">Transport</keyword>
<feature type="transmembrane region" description="Helical" evidence="6">
    <location>
        <begin position="149"/>
        <end position="171"/>
    </location>
</feature>
<dbReference type="AlphaFoldDB" id="A0A1A8TTK5"/>
<evidence type="ECO:0000313" key="8">
    <source>
        <dbReference type="EMBL" id="SBS36395.1"/>
    </source>
</evidence>
<feature type="transmembrane region" description="Helical" evidence="6">
    <location>
        <begin position="292"/>
        <end position="314"/>
    </location>
</feature>
<feature type="transmembrane region" description="Helical" evidence="6">
    <location>
        <begin position="320"/>
        <end position="341"/>
    </location>
</feature>
<reference evidence="8 9" key="1">
    <citation type="submission" date="2016-06" db="EMBL/GenBank/DDBJ databases">
        <authorList>
            <person name="Kjaerup R.B."/>
            <person name="Dalgaard T.S."/>
            <person name="Juul-Madsen H.R."/>
        </authorList>
    </citation>
    <scope>NUCLEOTIDE SEQUENCE [LARGE SCALE GENOMIC DNA]</scope>
    <source>
        <strain evidence="8 9">CECT 8886</strain>
    </source>
</reference>
<dbReference type="GO" id="GO:0016020">
    <property type="term" value="C:membrane"/>
    <property type="evidence" value="ECO:0007669"/>
    <property type="project" value="UniProtKB-SubCell"/>
</dbReference>
<feature type="transmembrane region" description="Helical" evidence="6">
    <location>
        <begin position="388"/>
        <end position="409"/>
    </location>
</feature>
<protein>
    <submittedName>
        <fullName evidence="8">Inner membrane transport protein YdhC</fullName>
    </submittedName>
</protein>
<keyword evidence="3 6" id="KW-0812">Transmembrane</keyword>
<dbReference type="PANTHER" id="PTHR42718:SF9">
    <property type="entry name" value="MAJOR FACILITATOR SUPERFAMILY MULTIDRUG TRANSPORTER MFSC"/>
    <property type="match status" value="1"/>
</dbReference>
<evidence type="ECO:0000256" key="5">
    <source>
        <dbReference type="ARBA" id="ARBA00023136"/>
    </source>
</evidence>
<dbReference type="Proteomes" id="UP000092544">
    <property type="component" value="Unassembled WGS sequence"/>
</dbReference>
<evidence type="ECO:0000256" key="3">
    <source>
        <dbReference type="ARBA" id="ARBA00022692"/>
    </source>
</evidence>
<keyword evidence="5 6" id="KW-0472">Membrane</keyword>
<sequence length="415" mass="46093">MLLSNYFSFGVGMMLKSITYNNQVFTIYLILISFFGMMNTDIFLPCVNLMSVDLGVSTGDLQYIFLSYFLGVGISQFFCGSISDCNGRRSITLSALFLTSVGSILCSFSTSLEVLILGRFFLGLGAGVLIFIWRAIAYDVLDKENAFHMIANVSPAIVLSPAISPVLGGFILHVSNWHFVFAFVSAFSIFLFLITFFFLPETIDEKTHGFSIFMVFGSAKKLLLSNKFLIMSLGLCVVYAGYFLYIVQSPFIFHELGYTSFDVSLFYIPVAVSYFLGSRVTKVFLYKVHKKMLIFFGAFLFFLGGGCLIVFCSSEKVNSAYFFISAFCLLAIGNGITLTVGSAEVMSIFSKSLNASVSSLLGFMQSLSTVLIVYFISSLNDNFSYESGLLFLYIACVLAVLGWVLIVRFKYVFDK</sequence>
<dbReference type="SUPFAM" id="SSF103473">
    <property type="entry name" value="MFS general substrate transporter"/>
    <property type="match status" value="1"/>
</dbReference>
<dbReference type="OrthoDB" id="9814303at2"/>